<reference evidence="2 3" key="1">
    <citation type="journal article" date="2015" name="Stand. Genomic Sci.">
        <title>Genomic Encyclopedia of Bacterial and Archaeal Type Strains, Phase III: the genomes of soil and plant-associated and newly described type strains.</title>
        <authorList>
            <person name="Whitman W.B."/>
            <person name="Woyke T."/>
            <person name="Klenk H.P."/>
            <person name="Zhou Y."/>
            <person name="Lilburn T.G."/>
            <person name="Beck B.J."/>
            <person name="De Vos P."/>
            <person name="Vandamme P."/>
            <person name="Eisen J.A."/>
            <person name="Garrity G."/>
            <person name="Hugenholtz P."/>
            <person name="Kyrpides N.C."/>
        </authorList>
    </citation>
    <scope>NUCLEOTIDE SEQUENCE [LARGE SCALE GENOMIC DNA]</scope>
    <source>
        <strain evidence="2 3">CGMCC 1.10948</strain>
    </source>
</reference>
<dbReference type="EMBL" id="VLLA01000013">
    <property type="protein sequence ID" value="TWI66727.1"/>
    <property type="molecule type" value="Genomic_DNA"/>
</dbReference>
<dbReference type="Proteomes" id="UP000316291">
    <property type="component" value="Unassembled WGS sequence"/>
</dbReference>
<comment type="caution">
    <text evidence="2">The sequence shown here is derived from an EMBL/GenBank/DDBJ whole genome shotgun (WGS) entry which is preliminary data.</text>
</comment>
<accession>A0A562RCE0</accession>
<evidence type="ECO:0000313" key="3">
    <source>
        <dbReference type="Proteomes" id="UP000316291"/>
    </source>
</evidence>
<protein>
    <submittedName>
        <fullName evidence="2">Uncharacterized protein</fullName>
    </submittedName>
</protein>
<proteinExistence type="predicted"/>
<dbReference type="AlphaFoldDB" id="A0A562RCE0"/>
<evidence type="ECO:0000256" key="1">
    <source>
        <dbReference type="SAM" id="MobiDB-lite"/>
    </source>
</evidence>
<organism evidence="2 3">
    <name type="scientific">Bradyrhizobium huanghuaihaiense</name>
    <dbReference type="NCBI Taxonomy" id="990078"/>
    <lineage>
        <taxon>Bacteria</taxon>
        <taxon>Pseudomonadati</taxon>
        <taxon>Pseudomonadota</taxon>
        <taxon>Alphaproteobacteria</taxon>
        <taxon>Hyphomicrobiales</taxon>
        <taxon>Nitrobacteraceae</taxon>
        <taxon>Bradyrhizobium</taxon>
    </lineage>
</organism>
<sequence length="79" mass="8663">MTLSLSVSRTRCGAKCRSAEPGPTYPQPTLWPLWVPALRSNATRCSASGTRIYPNRHSAVSTTRSMNARTLAESRREVG</sequence>
<name>A0A562RCE0_9BRAD</name>
<feature type="region of interest" description="Disordered" evidence="1">
    <location>
        <begin position="60"/>
        <end position="79"/>
    </location>
</feature>
<evidence type="ECO:0000313" key="2">
    <source>
        <dbReference type="EMBL" id="TWI66727.1"/>
    </source>
</evidence>
<keyword evidence="3" id="KW-1185">Reference proteome</keyword>
<gene>
    <name evidence="2" type="ORF">IQ16_04894</name>
</gene>